<name>A0A1F7SLA4_9BACT</name>
<dbReference type="EMBL" id="MGDI01000011">
    <property type="protein sequence ID" value="OGL54560.1"/>
    <property type="molecule type" value="Genomic_DNA"/>
</dbReference>
<dbReference type="CDD" id="cd01997">
    <property type="entry name" value="GMP_synthase_C"/>
    <property type="match status" value="1"/>
</dbReference>
<dbReference type="AlphaFoldDB" id="A0A1F7SLA4"/>
<keyword evidence="7 9" id="KW-0067">ATP-binding</keyword>
<feature type="active site" evidence="9">
    <location>
        <position position="178"/>
    </location>
</feature>
<evidence type="ECO:0000256" key="10">
    <source>
        <dbReference type="PROSITE-ProRule" id="PRU00886"/>
    </source>
</evidence>
<feature type="active site" evidence="9">
    <location>
        <position position="180"/>
    </location>
</feature>
<comment type="function">
    <text evidence="1 9">Catalyzes the synthesis of GMP from XMP.</text>
</comment>
<dbReference type="InterPro" id="IPR022310">
    <property type="entry name" value="NAD/GMP_synthase"/>
</dbReference>
<evidence type="ECO:0000313" key="12">
    <source>
        <dbReference type="EMBL" id="OGL54560.1"/>
    </source>
</evidence>
<keyword evidence="5 9" id="KW-0332">GMP biosynthesis</keyword>
<feature type="active site" description="Nucleophile" evidence="9">
    <location>
        <position position="86"/>
    </location>
</feature>
<accession>A0A1F7SLA4</accession>
<dbReference type="GO" id="GO:0005524">
    <property type="term" value="F:ATP binding"/>
    <property type="evidence" value="ECO:0007669"/>
    <property type="project" value="UniProtKB-UniRule"/>
</dbReference>
<dbReference type="PANTHER" id="PTHR11922">
    <property type="entry name" value="GMP SYNTHASE-RELATED"/>
    <property type="match status" value="1"/>
</dbReference>
<dbReference type="Proteomes" id="UP000178082">
    <property type="component" value="Unassembled WGS sequence"/>
</dbReference>
<comment type="pathway">
    <text evidence="2 9">Purine metabolism; GMP biosynthesis; GMP from XMP (L-Gln route): step 1/1.</text>
</comment>
<dbReference type="SUPFAM" id="SSF52317">
    <property type="entry name" value="Class I glutamine amidotransferase-like"/>
    <property type="match status" value="1"/>
</dbReference>
<dbReference type="InterPro" id="IPR022955">
    <property type="entry name" value="GMP_synthase"/>
</dbReference>
<keyword evidence="6 9" id="KW-0658">Purine biosynthesis</keyword>
<evidence type="ECO:0000256" key="5">
    <source>
        <dbReference type="ARBA" id="ARBA00022749"/>
    </source>
</evidence>
<evidence type="ECO:0000256" key="2">
    <source>
        <dbReference type="ARBA" id="ARBA00005153"/>
    </source>
</evidence>
<dbReference type="InterPro" id="IPR014729">
    <property type="entry name" value="Rossmann-like_a/b/a_fold"/>
</dbReference>
<dbReference type="SUPFAM" id="SSF54810">
    <property type="entry name" value="GMP synthetase C-terminal dimerisation domain"/>
    <property type="match status" value="1"/>
</dbReference>
<dbReference type="Pfam" id="PF00958">
    <property type="entry name" value="GMP_synt_C"/>
    <property type="match status" value="1"/>
</dbReference>
<evidence type="ECO:0000259" key="11">
    <source>
        <dbReference type="PROSITE" id="PS51553"/>
    </source>
</evidence>
<dbReference type="PROSITE" id="PS51553">
    <property type="entry name" value="GMPS_ATP_PPASE"/>
    <property type="match status" value="1"/>
</dbReference>
<keyword evidence="8 9" id="KW-0315">Glutamine amidotransferase</keyword>
<dbReference type="InterPro" id="IPR025777">
    <property type="entry name" value="GMPS_ATP_PPase_dom"/>
</dbReference>
<protein>
    <recommendedName>
        <fullName evidence="9">GMP synthase [glutamine-hydrolyzing]</fullName>
        <ecNumber evidence="9">6.3.5.2</ecNumber>
    </recommendedName>
    <alternativeName>
        <fullName evidence="9">GMP synthetase</fullName>
    </alternativeName>
    <alternativeName>
        <fullName evidence="9">Glutamine amidotransferase</fullName>
    </alternativeName>
</protein>
<dbReference type="InterPro" id="IPR017926">
    <property type="entry name" value="GATASE"/>
</dbReference>
<dbReference type="NCBIfam" id="NF000848">
    <property type="entry name" value="PRK00074.1"/>
    <property type="match status" value="1"/>
</dbReference>
<dbReference type="FunFam" id="3.30.300.10:FF:000002">
    <property type="entry name" value="GMP synthase [glutamine-hydrolyzing]"/>
    <property type="match status" value="1"/>
</dbReference>
<dbReference type="HAMAP" id="MF_00344">
    <property type="entry name" value="GMP_synthase"/>
    <property type="match status" value="1"/>
</dbReference>
<dbReference type="Gene3D" id="3.40.50.620">
    <property type="entry name" value="HUPs"/>
    <property type="match status" value="1"/>
</dbReference>
<dbReference type="SUPFAM" id="SSF52402">
    <property type="entry name" value="Adenine nucleotide alpha hydrolases-like"/>
    <property type="match status" value="1"/>
</dbReference>
<dbReference type="STRING" id="1817883.A3G31_10420"/>
<proteinExistence type="inferred from homology"/>
<dbReference type="Pfam" id="PF02540">
    <property type="entry name" value="NAD_synthase"/>
    <property type="match status" value="1"/>
</dbReference>
<comment type="subunit">
    <text evidence="9">Homodimer.</text>
</comment>
<dbReference type="CDD" id="cd01742">
    <property type="entry name" value="GATase1_GMP_Synthase"/>
    <property type="match status" value="1"/>
</dbReference>
<comment type="caution">
    <text evidence="12">The sequence shown here is derived from an EMBL/GenBank/DDBJ whole genome shotgun (WGS) entry which is preliminary data.</text>
</comment>
<dbReference type="Gene3D" id="3.30.300.10">
    <property type="match status" value="1"/>
</dbReference>
<dbReference type="NCBIfam" id="TIGR00884">
    <property type="entry name" value="guaA_Cterm"/>
    <property type="match status" value="1"/>
</dbReference>
<organism evidence="12 13">
    <name type="scientific">Candidatus Schekmanbacteria bacterium RIFCSPLOWO2_12_FULL_38_15</name>
    <dbReference type="NCBI Taxonomy" id="1817883"/>
    <lineage>
        <taxon>Bacteria</taxon>
        <taxon>Candidatus Schekmaniibacteriota</taxon>
    </lineage>
</organism>
<dbReference type="PROSITE" id="PS51273">
    <property type="entry name" value="GATASE_TYPE_1"/>
    <property type="match status" value="1"/>
</dbReference>
<evidence type="ECO:0000256" key="9">
    <source>
        <dbReference type="HAMAP-Rule" id="MF_00344"/>
    </source>
</evidence>
<dbReference type="UniPathway" id="UPA00189">
    <property type="reaction ID" value="UER00296"/>
</dbReference>
<dbReference type="GO" id="GO:0005829">
    <property type="term" value="C:cytosol"/>
    <property type="evidence" value="ECO:0007669"/>
    <property type="project" value="TreeGrafter"/>
</dbReference>
<evidence type="ECO:0000256" key="6">
    <source>
        <dbReference type="ARBA" id="ARBA00022755"/>
    </source>
</evidence>
<dbReference type="PANTHER" id="PTHR11922:SF2">
    <property type="entry name" value="GMP SYNTHASE [GLUTAMINE-HYDROLYZING]"/>
    <property type="match status" value="1"/>
</dbReference>
<reference evidence="12 13" key="1">
    <citation type="journal article" date="2016" name="Nat. Commun.">
        <title>Thousands of microbial genomes shed light on interconnected biogeochemical processes in an aquifer system.</title>
        <authorList>
            <person name="Anantharaman K."/>
            <person name="Brown C.T."/>
            <person name="Hug L.A."/>
            <person name="Sharon I."/>
            <person name="Castelle C.J."/>
            <person name="Probst A.J."/>
            <person name="Thomas B.C."/>
            <person name="Singh A."/>
            <person name="Wilkins M.J."/>
            <person name="Karaoz U."/>
            <person name="Brodie E.L."/>
            <person name="Williams K.H."/>
            <person name="Hubbard S.S."/>
            <person name="Banfield J.F."/>
        </authorList>
    </citation>
    <scope>NUCLEOTIDE SEQUENCE [LARGE SCALE GENOMIC DNA]</scope>
</reference>
<dbReference type="EC" id="6.3.5.2" evidence="9"/>
<evidence type="ECO:0000256" key="1">
    <source>
        <dbReference type="ARBA" id="ARBA00002332"/>
    </source>
</evidence>
<dbReference type="InterPro" id="IPR029062">
    <property type="entry name" value="Class_I_gatase-like"/>
</dbReference>
<dbReference type="FunFam" id="3.40.50.620:FF:000001">
    <property type="entry name" value="GMP synthase [glutamine-hydrolyzing]"/>
    <property type="match status" value="1"/>
</dbReference>
<dbReference type="GO" id="GO:0003921">
    <property type="term" value="F:GMP synthase activity"/>
    <property type="evidence" value="ECO:0007669"/>
    <property type="project" value="InterPro"/>
</dbReference>
<dbReference type="PRINTS" id="PR00096">
    <property type="entry name" value="GATASE"/>
</dbReference>
<dbReference type="InterPro" id="IPR001674">
    <property type="entry name" value="GMP_synth_C"/>
</dbReference>
<keyword evidence="4 9" id="KW-0547">Nucleotide-binding</keyword>
<gene>
    <name evidence="9" type="primary">guaA</name>
    <name evidence="12" type="ORF">A3G31_10420</name>
</gene>
<dbReference type="Pfam" id="PF00117">
    <property type="entry name" value="GATase"/>
    <property type="match status" value="1"/>
</dbReference>
<keyword evidence="3 9" id="KW-0436">Ligase</keyword>
<evidence type="ECO:0000256" key="3">
    <source>
        <dbReference type="ARBA" id="ARBA00022598"/>
    </source>
</evidence>
<evidence type="ECO:0000313" key="13">
    <source>
        <dbReference type="Proteomes" id="UP000178082"/>
    </source>
</evidence>
<dbReference type="NCBIfam" id="TIGR00888">
    <property type="entry name" value="guaA_Nterm"/>
    <property type="match status" value="1"/>
</dbReference>
<evidence type="ECO:0000256" key="4">
    <source>
        <dbReference type="ARBA" id="ARBA00022741"/>
    </source>
</evidence>
<comment type="catalytic activity">
    <reaction evidence="9">
        <text>XMP + L-glutamine + ATP + H2O = GMP + L-glutamate + AMP + diphosphate + 2 H(+)</text>
        <dbReference type="Rhea" id="RHEA:11680"/>
        <dbReference type="ChEBI" id="CHEBI:15377"/>
        <dbReference type="ChEBI" id="CHEBI:15378"/>
        <dbReference type="ChEBI" id="CHEBI:29985"/>
        <dbReference type="ChEBI" id="CHEBI:30616"/>
        <dbReference type="ChEBI" id="CHEBI:33019"/>
        <dbReference type="ChEBI" id="CHEBI:57464"/>
        <dbReference type="ChEBI" id="CHEBI:58115"/>
        <dbReference type="ChEBI" id="CHEBI:58359"/>
        <dbReference type="ChEBI" id="CHEBI:456215"/>
        <dbReference type="EC" id="6.3.5.2"/>
    </reaction>
</comment>
<feature type="binding site" evidence="10">
    <location>
        <begin position="232"/>
        <end position="238"/>
    </location>
    <ligand>
        <name>ATP</name>
        <dbReference type="ChEBI" id="CHEBI:30616"/>
    </ligand>
</feature>
<evidence type="ECO:0000256" key="7">
    <source>
        <dbReference type="ARBA" id="ARBA00022840"/>
    </source>
</evidence>
<dbReference type="FunFam" id="3.40.50.880:FF:000001">
    <property type="entry name" value="GMP synthase [glutamine-hydrolyzing]"/>
    <property type="match status" value="1"/>
</dbReference>
<dbReference type="InterPro" id="IPR004739">
    <property type="entry name" value="GMP_synth_GATase"/>
</dbReference>
<feature type="domain" description="GMPS ATP-PPase" evidence="11">
    <location>
        <begin position="205"/>
        <end position="396"/>
    </location>
</feature>
<sequence length="521" mass="59069">MKNDIHKEKILILDFGSQYTQLIARRVREQKVYCEIHPFNYPFKKAIDFNPKGIIFSGSPSSVFDKNSPKCDIGIFKLNVPVLGICYGLQFLTTFFGGKVAKSEKREFGRAILRITKGDGIFKGIKSVRKSDGHTVWMSHGDQILKLPEDFIPIAQTDTCPYAAVRNRDGKIFGVQFHPEVVHTRIGKKVLRNFLFDICKCKPLWNMKSFIATQIENIRKTVGNRKVILALSGGVDSSVAAVLLHKALGRNLKCVFVNNGVLRENEASQVIKRFKNNFHINLSYVDAGREFLKDLKGVTDPEKKRKIIGNKFIRIFEREARRLGKIEFLSQGTLYPDVIESVSFKGPSATIKSHHNVGGLPKDMRLKLIEPFRELFKDEVRLVGKELGLPDEVIWRQPFPGPGLAVRILGEVTEKRLKILREADTIVVEEIKKAGLYREIWQSFAVLLPVKSVGVMGDERTYENVVGIRAVSSLDGMTADWVRLPYDLMARISNRIINEVKGVNRVVYDISSKPPSTIEWE</sequence>
<dbReference type="Gene3D" id="3.40.50.880">
    <property type="match status" value="1"/>
</dbReference>
<evidence type="ECO:0000256" key="8">
    <source>
        <dbReference type="ARBA" id="ARBA00022962"/>
    </source>
</evidence>